<sequence length="399" mass="44820">MHSIQAAPSLLIPCHISSPSCQIALFSTAYIHARGERMCDSKRRCPGCESPSAKARHNWRRRQNRGIRKELQFWVNESDNIPDPNVREFVQHLPPGRAKEWAQNAGAPTWIANPDNTDPKRPMDAGRRPPARAMDPNHPQARAAIATALSMQGRSGCGPEERRLLTSKIVSFDHYGGGINETYKVEFTDGGEGFYKPLVGQDVYTEIALGHEYSMQAQHEIGTWKVAQKMGETYTEMVPPTVLREINGELGTLSKEYPGQALNRIAGDYEYVDPRQAHAAAVFDAATGQRDRHPANTLVYDRGPENIGITLIDHGYSFTKIGENPHNLSIWRKYQQGNYVGDSSLTEDHIADLTRLRDTNLDFLRGIVHPDRINDRLIQIGYMLEKQEIPQLPTNGGYR</sequence>
<feature type="region of interest" description="Disordered" evidence="1">
    <location>
        <begin position="108"/>
        <end position="137"/>
    </location>
</feature>
<dbReference type="AlphaFoldDB" id="A0A2H1KC36"/>
<name>A0A2H1KC36_BREAU</name>
<gene>
    <name evidence="2" type="ORF">BAURA63_03177</name>
</gene>
<evidence type="ECO:0000313" key="2">
    <source>
        <dbReference type="EMBL" id="SMX97219.1"/>
    </source>
</evidence>
<accession>A0A2H1KC36</accession>
<dbReference type="Proteomes" id="UP000234327">
    <property type="component" value="Unassembled WGS sequence"/>
</dbReference>
<dbReference type="EMBL" id="FXYZ01000017">
    <property type="protein sequence ID" value="SMX97219.1"/>
    <property type="molecule type" value="Genomic_DNA"/>
</dbReference>
<evidence type="ECO:0000313" key="3">
    <source>
        <dbReference type="Proteomes" id="UP000234327"/>
    </source>
</evidence>
<evidence type="ECO:0008006" key="4">
    <source>
        <dbReference type="Google" id="ProtNLM"/>
    </source>
</evidence>
<protein>
    <recommendedName>
        <fullName evidence="4">PI3K/PI4K catalytic domain-containing protein</fullName>
    </recommendedName>
</protein>
<proteinExistence type="predicted"/>
<organism evidence="2 3">
    <name type="scientific">Brevibacterium aurantiacum</name>
    <dbReference type="NCBI Taxonomy" id="273384"/>
    <lineage>
        <taxon>Bacteria</taxon>
        <taxon>Bacillati</taxon>
        <taxon>Actinomycetota</taxon>
        <taxon>Actinomycetes</taxon>
        <taxon>Micrococcales</taxon>
        <taxon>Brevibacteriaceae</taxon>
        <taxon>Brevibacterium</taxon>
    </lineage>
</organism>
<feature type="compositionally biased region" description="Basic and acidic residues" evidence="1">
    <location>
        <begin position="117"/>
        <end position="127"/>
    </location>
</feature>
<evidence type="ECO:0000256" key="1">
    <source>
        <dbReference type="SAM" id="MobiDB-lite"/>
    </source>
</evidence>
<reference evidence="2 3" key="1">
    <citation type="submission" date="2017-03" db="EMBL/GenBank/DDBJ databases">
        <authorList>
            <person name="Afonso C.L."/>
            <person name="Miller P.J."/>
            <person name="Scott M.A."/>
            <person name="Spackman E."/>
            <person name="Goraichik I."/>
            <person name="Dimitrov K.M."/>
            <person name="Suarez D.L."/>
            <person name="Swayne D.E."/>
        </authorList>
    </citation>
    <scope>NUCLEOTIDE SEQUENCE [LARGE SCALE GENOMIC DNA]</scope>
    <source>
        <strain evidence="3">6(3)</strain>
    </source>
</reference>